<dbReference type="GO" id="GO:0003723">
    <property type="term" value="F:RNA binding"/>
    <property type="evidence" value="ECO:0007669"/>
    <property type="project" value="UniProtKB-UniRule"/>
</dbReference>
<dbReference type="Proteomes" id="UP001457282">
    <property type="component" value="Unassembled WGS sequence"/>
</dbReference>
<dbReference type="PANTHER" id="PTHR46031:SF37">
    <property type="entry name" value="DRBM DOMAIN-CONTAINING PROTEIN"/>
    <property type="match status" value="1"/>
</dbReference>
<dbReference type="EMBL" id="JBEDUW010000001">
    <property type="protein sequence ID" value="KAK9950706.1"/>
    <property type="molecule type" value="Genomic_DNA"/>
</dbReference>
<dbReference type="PROSITE" id="PS50137">
    <property type="entry name" value="DS_RBD"/>
    <property type="match status" value="1"/>
</dbReference>
<dbReference type="AlphaFoldDB" id="A0AAW1YPP7"/>
<dbReference type="Pfam" id="PF00035">
    <property type="entry name" value="dsrm"/>
    <property type="match status" value="1"/>
</dbReference>
<name>A0AAW1YPP7_RUBAR</name>
<dbReference type="SMART" id="SM00358">
    <property type="entry name" value="DSRM"/>
    <property type="match status" value="1"/>
</dbReference>
<evidence type="ECO:0000259" key="4">
    <source>
        <dbReference type="PROSITE" id="PS50137"/>
    </source>
</evidence>
<comment type="caution">
    <text evidence="5">The sequence shown here is derived from an EMBL/GenBank/DDBJ whole genome shotgun (WGS) entry which is preliminary data.</text>
</comment>
<proteinExistence type="predicted"/>
<organism evidence="5 6">
    <name type="scientific">Rubus argutus</name>
    <name type="common">Southern blackberry</name>
    <dbReference type="NCBI Taxonomy" id="59490"/>
    <lineage>
        <taxon>Eukaryota</taxon>
        <taxon>Viridiplantae</taxon>
        <taxon>Streptophyta</taxon>
        <taxon>Embryophyta</taxon>
        <taxon>Tracheophyta</taxon>
        <taxon>Spermatophyta</taxon>
        <taxon>Magnoliopsida</taxon>
        <taxon>eudicotyledons</taxon>
        <taxon>Gunneridae</taxon>
        <taxon>Pentapetalae</taxon>
        <taxon>rosids</taxon>
        <taxon>fabids</taxon>
        <taxon>Rosales</taxon>
        <taxon>Rosaceae</taxon>
        <taxon>Rosoideae</taxon>
        <taxon>Rosoideae incertae sedis</taxon>
        <taxon>Rubus</taxon>
    </lineage>
</organism>
<gene>
    <name evidence="5" type="ORF">M0R45_006181</name>
</gene>
<keyword evidence="2 3" id="KW-0694">RNA-binding</keyword>
<evidence type="ECO:0000256" key="1">
    <source>
        <dbReference type="ARBA" id="ARBA00022737"/>
    </source>
</evidence>
<sequence>MNLDCKLADFRLCNIYARGRSDRVFCKAVLNEYAVKRSIERPSYNTVKPEDLIPIFRSTLVFNGVSYTGDTSSNKKEAEQLAAHAAILSLMGDSESGIVLSAIIKSKLKLYAALNKVKGPYSAQSNLVPPAVNTPIVSATEASVGMLAPHHEFLKRKPGELTSEATAHLPITFVPAVSEQPMGFVSTSPSLAAYSKEALDRISPYAREHTLLILKRGFENIFIRTISYVEIPPRSLL</sequence>
<dbReference type="PANTHER" id="PTHR46031">
    <property type="match status" value="1"/>
</dbReference>
<evidence type="ECO:0000256" key="2">
    <source>
        <dbReference type="ARBA" id="ARBA00022884"/>
    </source>
</evidence>
<keyword evidence="1" id="KW-0677">Repeat</keyword>
<evidence type="ECO:0000256" key="3">
    <source>
        <dbReference type="PROSITE-ProRule" id="PRU00266"/>
    </source>
</evidence>
<dbReference type="SUPFAM" id="SSF54768">
    <property type="entry name" value="dsRNA-binding domain-like"/>
    <property type="match status" value="1"/>
</dbReference>
<feature type="domain" description="DRBM" evidence="4">
    <location>
        <begin position="25"/>
        <end position="92"/>
    </location>
</feature>
<reference evidence="5 6" key="1">
    <citation type="journal article" date="2023" name="G3 (Bethesda)">
        <title>A chromosome-length genome assembly and annotation of blackberry (Rubus argutus, cv. 'Hillquist').</title>
        <authorList>
            <person name="Bruna T."/>
            <person name="Aryal R."/>
            <person name="Dudchenko O."/>
            <person name="Sargent D.J."/>
            <person name="Mead D."/>
            <person name="Buti M."/>
            <person name="Cavallini A."/>
            <person name="Hytonen T."/>
            <person name="Andres J."/>
            <person name="Pham M."/>
            <person name="Weisz D."/>
            <person name="Mascagni F."/>
            <person name="Usai G."/>
            <person name="Natali L."/>
            <person name="Bassil N."/>
            <person name="Fernandez G.E."/>
            <person name="Lomsadze A."/>
            <person name="Armour M."/>
            <person name="Olukolu B."/>
            <person name="Poorten T."/>
            <person name="Britton C."/>
            <person name="Davik J."/>
            <person name="Ashrafi H."/>
            <person name="Aiden E.L."/>
            <person name="Borodovsky M."/>
            <person name="Worthington M."/>
        </authorList>
    </citation>
    <scope>NUCLEOTIDE SEQUENCE [LARGE SCALE GENOMIC DNA]</scope>
    <source>
        <strain evidence="5">PI 553951</strain>
    </source>
</reference>
<accession>A0AAW1YPP7</accession>
<dbReference type="Gene3D" id="3.30.160.20">
    <property type="match status" value="1"/>
</dbReference>
<evidence type="ECO:0000313" key="6">
    <source>
        <dbReference type="Proteomes" id="UP001457282"/>
    </source>
</evidence>
<dbReference type="InterPro" id="IPR014720">
    <property type="entry name" value="dsRBD_dom"/>
</dbReference>
<dbReference type="CDD" id="cd00048">
    <property type="entry name" value="DSRM_SF"/>
    <property type="match status" value="1"/>
</dbReference>
<evidence type="ECO:0000313" key="5">
    <source>
        <dbReference type="EMBL" id="KAK9950706.1"/>
    </source>
</evidence>
<keyword evidence="6" id="KW-1185">Reference proteome</keyword>
<protein>
    <recommendedName>
        <fullName evidence="4">DRBM domain-containing protein</fullName>
    </recommendedName>
</protein>